<comment type="cofactor">
    <cofactor evidence="1 12">
        <name>FAD</name>
        <dbReference type="ChEBI" id="CHEBI:57692"/>
    </cofactor>
</comment>
<evidence type="ECO:0000256" key="8">
    <source>
        <dbReference type="ARBA" id="ARBA00023002"/>
    </source>
</evidence>
<evidence type="ECO:0000256" key="6">
    <source>
        <dbReference type="ARBA" id="ARBA00022827"/>
    </source>
</evidence>
<dbReference type="Pfam" id="PF05187">
    <property type="entry name" value="Fer4_ETF_QO"/>
    <property type="match status" value="1"/>
</dbReference>
<evidence type="ECO:0000256" key="11">
    <source>
        <dbReference type="ARBA" id="ARBA00023075"/>
    </source>
</evidence>
<comment type="catalytic activity">
    <reaction evidence="12">
        <text>a ubiquinone + reduced [electron-transfer flavoprotein] = a ubiquinol + oxidized [electron-transfer flavoprotein] + H(+)</text>
        <dbReference type="Rhea" id="RHEA:24052"/>
        <dbReference type="Rhea" id="RHEA-COMP:9565"/>
        <dbReference type="Rhea" id="RHEA-COMP:9566"/>
        <dbReference type="Rhea" id="RHEA-COMP:10685"/>
        <dbReference type="Rhea" id="RHEA-COMP:10686"/>
        <dbReference type="ChEBI" id="CHEBI:15378"/>
        <dbReference type="ChEBI" id="CHEBI:16389"/>
        <dbReference type="ChEBI" id="CHEBI:17976"/>
        <dbReference type="ChEBI" id="CHEBI:57692"/>
        <dbReference type="ChEBI" id="CHEBI:58307"/>
        <dbReference type="EC" id="1.5.5.1"/>
    </reaction>
</comment>
<keyword evidence="11 12" id="KW-0830">Ubiquinone</keyword>
<name>A0ABR9XNL0_9CHLB</name>
<evidence type="ECO:0000256" key="2">
    <source>
        <dbReference type="ARBA" id="ARBA00002819"/>
    </source>
</evidence>
<evidence type="ECO:0000256" key="4">
    <source>
        <dbReference type="ARBA" id="ARBA00022630"/>
    </source>
</evidence>
<evidence type="ECO:0000256" key="12">
    <source>
        <dbReference type="RuleBase" id="RU366068"/>
    </source>
</evidence>
<dbReference type="PROSITE" id="PS51379">
    <property type="entry name" value="4FE4S_FER_2"/>
    <property type="match status" value="1"/>
</dbReference>
<comment type="function">
    <text evidence="2 12">Accepts electrons from ETF and reduces ubiquinone.</text>
</comment>
<keyword evidence="5 12" id="KW-0479">Metal-binding</keyword>
<dbReference type="PANTHER" id="PTHR10617:SF107">
    <property type="entry name" value="ELECTRON TRANSFER FLAVOPROTEIN-UBIQUINONE OXIDOREDUCTASE, MITOCHONDRIAL"/>
    <property type="match status" value="1"/>
</dbReference>
<dbReference type="InterPro" id="IPR036188">
    <property type="entry name" value="FAD/NAD-bd_sf"/>
</dbReference>
<organism evidence="14 15">
    <name type="scientific">Prosthecochloris ethylica</name>
    <dbReference type="NCBI Taxonomy" id="2743976"/>
    <lineage>
        <taxon>Bacteria</taxon>
        <taxon>Pseudomonadati</taxon>
        <taxon>Chlorobiota</taxon>
        <taxon>Chlorobiia</taxon>
        <taxon>Chlorobiales</taxon>
        <taxon>Chlorobiaceae</taxon>
        <taxon>Prosthecochloris</taxon>
    </lineage>
</organism>
<keyword evidence="6 12" id="KW-0274">FAD</keyword>
<evidence type="ECO:0000256" key="3">
    <source>
        <dbReference type="ARBA" id="ARBA00022448"/>
    </source>
</evidence>
<feature type="domain" description="4Fe-4S ferredoxin-type" evidence="13">
    <location>
        <begin position="514"/>
        <end position="543"/>
    </location>
</feature>
<keyword evidence="10 12" id="KW-0411">Iron-sulfur</keyword>
<dbReference type="RefSeq" id="WP_175186853.1">
    <property type="nucleotide sequence ID" value="NZ_JABVZQ010000002.1"/>
</dbReference>
<dbReference type="Pfam" id="PF21162">
    <property type="entry name" value="ETFQO_UQ-bd"/>
    <property type="match status" value="1"/>
</dbReference>
<dbReference type="InterPro" id="IPR017896">
    <property type="entry name" value="4Fe4S_Fe-S-bd"/>
</dbReference>
<evidence type="ECO:0000313" key="14">
    <source>
        <dbReference type="EMBL" id="MBF0635622.1"/>
    </source>
</evidence>
<evidence type="ECO:0000256" key="7">
    <source>
        <dbReference type="ARBA" id="ARBA00022982"/>
    </source>
</evidence>
<dbReference type="InterPro" id="IPR049398">
    <property type="entry name" value="ETF-QO/FixC_UQ-bd"/>
</dbReference>
<evidence type="ECO:0000313" key="15">
    <source>
        <dbReference type="Proteomes" id="UP000619838"/>
    </source>
</evidence>
<keyword evidence="3 12" id="KW-0813">Transport</keyword>
<dbReference type="Gene3D" id="3.50.50.60">
    <property type="entry name" value="FAD/NAD(P)-binding domain"/>
    <property type="match status" value="1"/>
</dbReference>
<keyword evidence="4 12" id="KW-0285">Flavoprotein</keyword>
<accession>A0ABR9XNL0</accession>
<comment type="cofactor">
    <cofactor evidence="12">
        <name>[4Fe-4S] cluster</name>
        <dbReference type="ChEBI" id="CHEBI:49883"/>
    </cofactor>
    <text evidence="12">Binds 1 [4Fe-4S] cluster.</text>
</comment>
<dbReference type="PANTHER" id="PTHR10617">
    <property type="entry name" value="ELECTRON TRANSFER FLAVOPROTEIN-UBIQUINONE OXIDOREDUCTASE"/>
    <property type="match status" value="1"/>
</dbReference>
<comment type="caution">
    <text evidence="14">The sequence shown here is derived from an EMBL/GenBank/DDBJ whole genome shotgun (WGS) entry which is preliminary data.</text>
</comment>
<evidence type="ECO:0000256" key="9">
    <source>
        <dbReference type="ARBA" id="ARBA00023004"/>
    </source>
</evidence>
<protein>
    <recommendedName>
        <fullName evidence="12">Electron transfer flavoprotein-ubiquinone oxidoreductase</fullName>
        <shortName evidence="12">ETF-QO</shortName>
        <ecNumber evidence="12">1.5.5.1</ecNumber>
    </recommendedName>
</protein>
<keyword evidence="9 12" id="KW-0408">Iron</keyword>
<dbReference type="EMBL" id="JADGII010000001">
    <property type="protein sequence ID" value="MBF0635622.1"/>
    <property type="molecule type" value="Genomic_DNA"/>
</dbReference>
<keyword evidence="15" id="KW-1185">Reference proteome</keyword>
<keyword evidence="7 12" id="KW-0249">Electron transport</keyword>
<evidence type="ECO:0000256" key="1">
    <source>
        <dbReference type="ARBA" id="ARBA00001974"/>
    </source>
</evidence>
<dbReference type="Gene3D" id="3.30.70.20">
    <property type="match status" value="1"/>
</dbReference>
<dbReference type="Proteomes" id="UP000619838">
    <property type="component" value="Unassembled WGS sequence"/>
</dbReference>
<sequence length="554" mass="60783">MERETLDFDIVFAGAGPANLAAALHLRHLVEQHNGHCAGTRLEAEIAVLEKGRSPGGHLLSGAILDPAVMQKFMPDYREQGFPDASPVSRESVWFLSERRKFALPYLPEPFRNDGNLIVSLSEIGAWMQRLAEERGIPVLDSTAAVSPVIHDGCVTGVITDDKGRDRDGRLKSGAEPGMQLNTRALVVGEGARGSLFRQLDREFGLQPPDAGQTYETGVKEVWRIAEGRVQAGEIHHTFGYPLPPAVYGGGWMYALSAREVSLGFVTSAEPGNPVIDPHWNLQLFKEHPLVRSILEDGEMIEYGAKAITSGGYDAMPKLSGPGFLLTGETAGMLNMQRLKGIHLAVQSGMMAAETLFEALKHDDFSPSRLSSYEERFARSAAHDELHNARDYRRNFDQGLYKGLVKSGLKLAVPGILNARSTSSPKPPVPGTRTFETFTRKRSSFRPDGKLTFSREDDLYRSTTLHEEDQPCHLKISPADIRDICAGRCSEEFGNPCTCFCPAGVYEIDHEHDPVLRINASNCLHCKTCDIADPYGIITWTPPEGGGGPAYKQS</sequence>
<proteinExistence type="predicted"/>
<reference evidence="14 15" key="1">
    <citation type="journal article" date="2020" name="Microorganisms">
        <title>Simultaneous Genome Sequencing of Prosthecochloris ethylica and Desulfuromonas acetoxidans within a Syntrophic Mixture Reveals Unique Pili and Protein Interactions.</title>
        <authorList>
            <person name="Kyndt J.A."/>
            <person name="Van Beeumen J.J."/>
            <person name="Meyer T.E."/>
        </authorList>
    </citation>
    <scope>NUCLEOTIDE SEQUENCE [LARGE SCALE GENOMIC DNA]</scope>
    <source>
        <strain evidence="14 15">N3</strain>
    </source>
</reference>
<dbReference type="InterPro" id="IPR040156">
    <property type="entry name" value="ETF-QO"/>
</dbReference>
<evidence type="ECO:0000256" key="10">
    <source>
        <dbReference type="ARBA" id="ARBA00023014"/>
    </source>
</evidence>
<dbReference type="EC" id="1.5.5.1" evidence="12"/>
<dbReference type="SUPFAM" id="SSF54373">
    <property type="entry name" value="FAD-linked reductases, C-terminal domain"/>
    <property type="match status" value="1"/>
</dbReference>
<evidence type="ECO:0000259" key="13">
    <source>
        <dbReference type="PROSITE" id="PS51379"/>
    </source>
</evidence>
<dbReference type="SUPFAM" id="SSF54862">
    <property type="entry name" value="4Fe-4S ferredoxins"/>
    <property type="match status" value="1"/>
</dbReference>
<keyword evidence="8 12" id="KW-0560">Oxidoreductase</keyword>
<dbReference type="SUPFAM" id="SSF51905">
    <property type="entry name" value="FAD/NAD(P)-binding domain"/>
    <property type="match status" value="1"/>
</dbReference>
<dbReference type="InterPro" id="IPR007859">
    <property type="entry name" value="ETF-QO/FixX_C"/>
</dbReference>
<gene>
    <name evidence="14" type="ORF">INT08_00310</name>
</gene>
<evidence type="ECO:0000256" key="5">
    <source>
        <dbReference type="ARBA" id="ARBA00022723"/>
    </source>
</evidence>
<dbReference type="Gene3D" id="3.30.9.90">
    <property type="match status" value="1"/>
</dbReference>